<comment type="similarity">
    <text evidence="2">Belongs to the methylmalonyl-CoA mutase family.</text>
</comment>
<dbReference type="SUPFAM" id="SSF52242">
    <property type="entry name" value="Cobalamin (vitamin B12)-binding domain"/>
    <property type="match status" value="1"/>
</dbReference>
<evidence type="ECO:0000256" key="3">
    <source>
        <dbReference type="ARBA" id="ARBA00022628"/>
    </source>
</evidence>
<dbReference type="AlphaFoldDB" id="A0A1X9MIN8"/>
<keyword evidence="3" id="KW-0846">Cobalamin</keyword>
<dbReference type="GO" id="GO:0019678">
    <property type="term" value="P:propionate metabolic process, methylmalonyl pathway"/>
    <property type="evidence" value="ECO:0007669"/>
    <property type="project" value="TreeGrafter"/>
</dbReference>
<keyword evidence="4 7" id="KW-0413">Isomerase</keyword>
<keyword evidence="8" id="KW-1185">Reference proteome</keyword>
<dbReference type="EMBL" id="CP020814">
    <property type="protein sequence ID" value="ARK31531.1"/>
    <property type="molecule type" value="Genomic_DNA"/>
</dbReference>
<evidence type="ECO:0000256" key="2">
    <source>
        <dbReference type="ARBA" id="ARBA00008465"/>
    </source>
</evidence>
<dbReference type="InterPro" id="IPR036724">
    <property type="entry name" value="Cobalamin-bd_sf"/>
</dbReference>
<dbReference type="CDD" id="cd03677">
    <property type="entry name" value="MM_CoA_mutase_beta"/>
    <property type="match status" value="1"/>
</dbReference>
<dbReference type="Proteomes" id="UP000193006">
    <property type="component" value="Chromosome"/>
</dbReference>
<dbReference type="PANTHER" id="PTHR48101">
    <property type="entry name" value="METHYLMALONYL-COA MUTASE, MITOCHONDRIAL-RELATED"/>
    <property type="match status" value="1"/>
</dbReference>
<evidence type="ECO:0000256" key="5">
    <source>
        <dbReference type="ARBA" id="ARBA00023285"/>
    </source>
</evidence>
<dbReference type="GO" id="GO:0005737">
    <property type="term" value="C:cytoplasm"/>
    <property type="evidence" value="ECO:0007669"/>
    <property type="project" value="TreeGrafter"/>
</dbReference>
<protein>
    <submittedName>
        <fullName evidence="7">Methylmalonyl-CoA mutase</fullName>
        <ecNumber evidence="7">5.4.99.2</ecNumber>
    </submittedName>
</protein>
<proteinExistence type="inferred from homology"/>
<evidence type="ECO:0000259" key="6">
    <source>
        <dbReference type="Pfam" id="PF01642"/>
    </source>
</evidence>
<dbReference type="KEGG" id="bkw:BkAM31D_17730"/>
<dbReference type="PANTHER" id="PTHR48101:SF4">
    <property type="entry name" value="METHYLMALONYL-COA MUTASE, MITOCHONDRIAL"/>
    <property type="match status" value="1"/>
</dbReference>
<evidence type="ECO:0000256" key="1">
    <source>
        <dbReference type="ARBA" id="ARBA00001922"/>
    </source>
</evidence>
<comment type="cofactor">
    <cofactor evidence="1">
        <name>adenosylcob(III)alamin</name>
        <dbReference type="ChEBI" id="CHEBI:18408"/>
    </cofactor>
</comment>
<dbReference type="Gene3D" id="3.40.50.280">
    <property type="entry name" value="Cobalamin-binding domain"/>
    <property type="match status" value="1"/>
</dbReference>
<reference evidence="7 8" key="1">
    <citation type="submission" date="2017-04" db="EMBL/GenBank/DDBJ databases">
        <title>Bacillus krulwichiae AM31D Genome sequencing and assembly.</title>
        <authorList>
            <person name="Krulwich T.A."/>
            <person name="Anastor L."/>
            <person name="Ehrlich R."/>
            <person name="Ehrlich G.D."/>
            <person name="Janto B."/>
        </authorList>
    </citation>
    <scope>NUCLEOTIDE SEQUENCE [LARGE SCALE GENOMIC DNA]</scope>
    <source>
        <strain evidence="7 8">AM31D</strain>
    </source>
</reference>
<evidence type="ECO:0000313" key="8">
    <source>
        <dbReference type="Proteomes" id="UP000193006"/>
    </source>
</evidence>
<gene>
    <name evidence="7" type="primary">scpA_2</name>
    <name evidence="7" type="ORF">BkAM31D_17730</name>
</gene>
<dbReference type="Gene3D" id="3.20.20.240">
    <property type="entry name" value="Methylmalonyl-CoA mutase"/>
    <property type="match status" value="1"/>
</dbReference>
<evidence type="ECO:0000256" key="4">
    <source>
        <dbReference type="ARBA" id="ARBA00023235"/>
    </source>
</evidence>
<evidence type="ECO:0000313" key="7">
    <source>
        <dbReference type="EMBL" id="ARK31531.1"/>
    </source>
</evidence>
<dbReference type="SUPFAM" id="SSF51703">
    <property type="entry name" value="Cobalamin (vitamin B12)-dependent enzymes"/>
    <property type="match status" value="1"/>
</dbReference>
<accession>A0A1X9MIN8</accession>
<dbReference type="STRING" id="199441.BkAM31D_17730"/>
<keyword evidence="5" id="KW-0170">Cobalt</keyword>
<dbReference type="InterPro" id="IPR016176">
    <property type="entry name" value="Cbl-dep_enz_cat"/>
</dbReference>
<dbReference type="GO" id="GO:0004494">
    <property type="term" value="F:methylmalonyl-CoA mutase activity"/>
    <property type="evidence" value="ECO:0007669"/>
    <property type="project" value="UniProtKB-EC"/>
</dbReference>
<name>A0A1X9MIN8_9BACI</name>
<dbReference type="Pfam" id="PF01642">
    <property type="entry name" value="MM_CoA_mutase"/>
    <property type="match status" value="1"/>
</dbReference>
<organism evidence="7 8">
    <name type="scientific">Halalkalibacter krulwichiae</name>
    <dbReference type="NCBI Taxonomy" id="199441"/>
    <lineage>
        <taxon>Bacteria</taxon>
        <taxon>Bacillati</taxon>
        <taxon>Bacillota</taxon>
        <taxon>Bacilli</taxon>
        <taxon>Bacillales</taxon>
        <taxon>Bacillaceae</taxon>
        <taxon>Halalkalibacter</taxon>
    </lineage>
</organism>
<dbReference type="InterPro" id="IPR006099">
    <property type="entry name" value="MeMalonylCoA_mutase_a/b_cat"/>
</dbReference>
<sequence length="683" mass="76581">MVTAPIMNNKLENTLSHDFPIPTYQQWRETTEKALKGKPFETLLTKLLDDIVIEPMYQQKDLENCSTLRMEPGVYPFIRGNEVLPKAWNISQELEAPTPKLLNELIKHDLKRGQNVLHIVLEKNMKNGNIPSVKENGYGVPIYDLNDVKTTIKDIDLTSYPWHIDAGMVNIPLLAALSEVTDRLEGTIAADPIHQLIQEGKGCYSFKASFDYMKIAVEWAKEKHNGLRTVLVQTHAYHNGGISPCQELAIALATGVTYVNELMDRGVSATDAGKSITFSFSIGNEFFTELAKIRAARLLWAAIMREFGASEQGQKMSVHARTSSLTKTKQDPYVNLLRGTSEAFAAAVAGVDSIHVSPLDEALHRPSAFSRRIARNTSLILQEEAYIHVTKDPAGGSWYVEALTEKVAQTAWAIFQEIEKAGGMIPALRKGLIQDWVENSWEQRKVEIEQRKKTIVGVNRYVSENIAMPPNADTYRAEVKEYASKVIEDVNDIGRLKRISMEHIRALLMNKTPIHVIHNLLQEGCNGEQLSPIETKRLAEAFEHLKKQAKVLKEKRDGQLIVQLIGVGVFANHKTRVDFSSEFFRSGGFDVRYSSVTNESEIVEAAGDSQIIVLCGDDQSYHEHAIRLVSALKNDPTKIILLAGRQNEVFEKQLLSVGVDQFIHMKTNAYRVLKELLTKIGGE</sequence>
<feature type="domain" description="Methylmalonyl-CoA mutase alpha/beta chain catalytic" evidence="6">
    <location>
        <begin position="49"/>
        <end position="490"/>
    </location>
</feature>
<dbReference type="EC" id="5.4.99.2" evidence="7"/>
<dbReference type="GO" id="GO:0046872">
    <property type="term" value="F:metal ion binding"/>
    <property type="evidence" value="ECO:0007669"/>
    <property type="project" value="InterPro"/>
</dbReference>
<dbReference type="GO" id="GO:0031419">
    <property type="term" value="F:cobalamin binding"/>
    <property type="evidence" value="ECO:0007669"/>
    <property type="project" value="UniProtKB-KW"/>
</dbReference>